<feature type="transmembrane region" description="Helical" evidence="7">
    <location>
        <begin position="292"/>
        <end position="316"/>
    </location>
</feature>
<feature type="transmembrane region" description="Helical" evidence="7">
    <location>
        <begin position="20"/>
        <end position="53"/>
    </location>
</feature>
<feature type="transmembrane region" description="Helical" evidence="7">
    <location>
        <begin position="234"/>
        <end position="256"/>
    </location>
</feature>
<accession>A0ABU5I0C3</accession>
<comment type="subunit">
    <text evidence="7">The complex comprises the extracytoplasmic solute receptor protein and the two transmembrane proteins.</text>
</comment>
<dbReference type="InterPro" id="IPR004681">
    <property type="entry name" value="TRAP_DctM"/>
</dbReference>
<dbReference type="Pfam" id="PF06808">
    <property type="entry name" value="DctM"/>
    <property type="match status" value="1"/>
</dbReference>
<proteinExistence type="inferred from homology"/>
<feature type="transmembrane region" description="Helical" evidence="7">
    <location>
        <begin position="262"/>
        <end position="280"/>
    </location>
</feature>
<keyword evidence="4 7" id="KW-0812">Transmembrane</keyword>
<feature type="transmembrane region" description="Helical" evidence="7">
    <location>
        <begin position="153"/>
        <end position="179"/>
    </location>
</feature>
<feature type="transmembrane region" description="Helical" evidence="7">
    <location>
        <begin position="336"/>
        <end position="364"/>
    </location>
</feature>
<dbReference type="EMBL" id="JAXLPB010000002">
    <property type="protein sequence ID" value="MDY8108838.1"/>
    <property type="molecule type" value="Genomic_DNA"/>
</dbReference>
<dbReference type="PANTHER" id="PTHR33362:SF7">
    <property type="entry name" value="SLL1103 PROTEIN"/>
    <property type="match status" value="1"/>
</dbReference>
<evidence type="ECO:0000256" key="4">
    <source>
        <dbReference type="ARBA" id="ARBA00022692"/>
    </source>
</evidence>
<name>A0ABU5I0C3_9HYPH</name>
<evidence type="ECO:0000256" key="3">
    <source>
        <dbReference type="ARBA" id="ARBA00022519"/>
    </source>
</evidence>
<keyword evidence="2" id="KW-1003">Cell membrane</keyword>
<feature type="transmembrane region" description="Helical" evidence="7">
    <location>
        <begin position="376"/>
        <end position="395"/>
    </location>
</feature>
<gene>
    <name evidence="9" type="ORF">U0C82_06730</name>
</gene>
<feature type="transmembrane region" description="Helical" evidence="7">
    <location>
        <begin position="65"/>
        <end position="87"/>
    </location>
</feature>
<organism evidence="9 10">
    <name type="scientific">Fulvimarina uroteuthidis</name>
    <dbReference type="NCBI Taxonomy" id="3098149"/>
    <lineage>
        <taxon>Bacteria</taxon>
        <taxon>Pseudomonadati</taxon>
        <taxon>Pseudomonadota</taxon>
        <taxon>Alphaproteobacteria</taxon>
        <taxon>Hyphomicrobiales</taxon>
        <taxon>Aurantimonadaceae</taxon>
        <taxon>Fulvimarina</taxon>
    </lineage>
</organism>
<dbReference type="NCBIfam" id="TIGR00786">
    <property type="entry name" value="dctM"/>
    <property type="match status" value="1"/>
</dbReference>
<dbReference type="PIRSF" id="PIRSF006066">
    <property type="entry name" value="HI0050"/>
    <property type="match status" value="1"/>
</dbReference>
<evidence type="ECO:0000313" key="10">
    <source>
        <dbReference type="Proteomes" id="UP001294412"/>
    </source>
</evidence>
<evidence type="ECO:0000256" key="2">
    <source>
        <dbReference type="ARBA" id="ARBA00022475"/>
    </source>
</evidence>
<evidence type="ECO:0000256" key="6">
    <source>
        <dbReference type="ARBA" id="ARBA00023136"/>
    </source>
</evidence>
<sequence length="442" mass="46774">MSAFLDIGFNLQALGIGWGTLVMFAMLVGLLLTGMPLAFVTLLVALIFALGWFGPMSIPLITSRVYSFVMNFVFVSVPMFVLMAAILDRSGIARDLFDAMKLFASRLKGGVAVQTVFVSVILAAMSGIIGGEIVLLGLIALPQMLRLGYDRSLAIGVVCAGGSLGTMIPPSIVLIIYGLTANVSIGELFTASFLPGFMLAMFYVAYILFRAYVSTGYVPPISTEVIATAEKVRLLKGLALPILVVVVVLGSIYGGIASVTEASAIGVGGVVLSTILRGEFSYALMRDAALQTLATVGMIVWIGIGATAIVGVYNLMGGVNFVSDLITGVSDNPTVIVLFMMLILFVLGAFLDWVGIALLTMPIFVPIITELGMDPVWFGVLFCMNMQISFLSPPFGPAAFYLKSVAPPDISLGDIFRALVPFIILQMIAVGLLVAFPGITGR</sequence>
<dbReference type="RefSeq" id="WP_322186309.1">
    <property type="nucleotide sequence ID" value="NZ_JAXLPB010000002.1"/>
</dbReference>
<feature type="domain" description="TRAP C4-dicarboxylate transport system permease DctM subunit" evidence="8">
    <location>
        <begin position="24"/>
        <end position="438"/>
    </location>
</feature>
<feature type="transmembrane region" description="Helical" evidence="7">
    <location>
        <begin position="116"/>
        <end position="141"/>
    </location>
</feature>
<keyword evidence="3 7" id="KW-0997">Cell inner membrane</keyword>
<protein>
    <recommendedName>
        <fullName evidence="7">TRAP transporter large permease protein</fullName>
    </recommendedName>
</protein>
<evidence type="ECO:0000313" key="9">
    <source>
        <dbReference type="EMBL" id="MDY8108838.1"/>
    </source>
</evidence>
<keyword evidence="5 7" id="KW-1133">Transmembrane helix</keyword>
<keyword evidence="10" id="KW-1185">Reference proteome</keyword>
<evidence type="ECO:0000259" key="8">
    <source>
        <dbReference type="Pfam" id="PF06808"/>
    </source>
</evidence>
<comment type="similarity">
    <text evidence="7">Belongs to the TRAP transporter large permease family.</text>
</comment>
<keyword evidence="6 7" id="KW-0472">Membrane</keyword>
<feature type="transmembrane region" description="Helical" evidence="7">
    <location>
        <begin position="415"/>
        <end position="436"/>
    </location>
</feature>
<evidence type="ECO:0000256" key="5">
    <source>
        <dbReference type="ARBA" id="ARBA00022989"/>
    </source>
</evidence>
<reference evidence="9 10" key="1">
    <citation type="submission" date="2023-12" db="EMBL/GenBank/DDBJ databases">
        <title>Description of Novel Strain Fulvimarina sp. 2208YS6-2-32 isolated from Uroteuthis (Photololigo) edulis.</title>
        <authorList>
            <person name="Park J.-S."/>
        </authorList>
    </citation>
    <scope>NUCLEOTIDE SEQUENCE [LARGE SCALE GENOMIC DNA]</scope>
    <source>
        <strain evidence="9 10">2208YS6-2-32</strain>
    </source>
</reference>
<comment type="subcellular location">
    <subcellularLocation>
        <location evidence="1 7">Cell inner membrane</location>
        <topology evidence="1 7">Multi-pass membrane protein</topology>
    </subcellularLocation>
</comment>
<comment type="caution">
    <text evidence="9">The sequence shown here is derived from an EMBL/GenBank/DDBJ whole genome shotgun (WGS) entry which is preliminary data.</text>
</comment>
<feature type="transmembrane region" description="Helical" evidence="7">
    <location>
        <begin position="191"/>
        <end position="213"/>
    </location>
</feature>
<evidence type="ECO:0000256" key="1">
    <source>
        <dbReference type="ARBA" id="ARBA00004429"/>
    </source>
</evidence>
<comment type="function">
    <text evidence="7">Part of the tripartite ATP-independent periplasmic (TRAP) transport system.</text>
</comment>
<dbReference type="Proteomes" id="UP001294412">
    <property type="component" value="Unassembled WGS sequence"/>
</dbReference>
<dbReference type="InterPro" id="IPR010656">
    <property type="entry name" value="DctM"/>
</dbReference>
<evidence type="ECO:0000256" key="7">
    <source>
        <dbReference type="RuleBase" id="RU369079"/>
    </source>
</evidence>
<dbReference type="PANTHER" id="PTHR33362">
    <property type="entry name" value="SIALIC ACID TRAP TRANSPORTER PERMEASE PROTEIN SIAT-RELATED"/>
    <property type="match status" value="1"/>
</dbReference>
<keyword evidence="7" id="KW-0813">Transport</keyword>